<comment type="cofactor">
    <cofactor evidence="1">
        <name>Mg(2+)</name>
        <dbReference type="ChEBI" id="CHEBI:18420"/>
    </cofactor>
</comment>
<dbReference type="InterPro" id="IPR023214">
    <property type="entry name" value="HAD_sf"/>
</dbReference>
<dbReference type="Pfam" id="PF08282">
    <property type="entry name" value="Hydrolase_3"/>
    <property type="match status" value="1"/>
</dbReference>
<dbReference type="Gene3D" id="3.30.1240.10">
    <property type="match status" value="1"/>
</dbReference>
<dbReference type="PANTHER" id="PTHR47267:SF4">
    <property type="entry name" value="PYRIDOXAL PHOSPHATE PHOSPHATASE YIGL"/>
    <property type="match status" value="1"/>
</dbReference>
<evidence type="ECO:0000313" key="7">
    <source>
        <dbReference type="Proteomes" id="UP001629953"/>
    </source>
</evidence>
<keyword evidence="3 6" id="KW-0378">Hydrolase</keyword>
<dbReference type="PROSITE" id="PS01228">
    <property type="entry name" value="COF_1"/>
    <property type="match status" value="1"/>
</dbReference>
<dbReference type="Proteomes" id="UP001629953">
    <property type="component" value="Unassembled WGS sequence"/>
</dbReference>
<evidence type="ECO:0000256" key="2">
    <source>
        <dbReference type="ARBA" id="ARBA00022723"/>
    </source>
</evidence>
<proteinExistence type="inferred from homology"/>
<dbReference type="SFLD" id="SFLDS00003">
    <property type="entry name" value="Haloacid_Dehalogenase"/>
    <property type="match status" value="1"/>
</dbReference>
<dbReference type="EC" id="3.1.3.-" evidence="6"/>
<dbReference type="CDD" id="cd07516">
    <property type="entry name" value="HAD_Pase"/>
    <property type="match status" value="1"/>
</dbReference>
<keyword evidence="2" id="KW-0479">Metal-binding</keyword>
<comment type="caution">
    <text evidence="6">The sequence shown here is derived from an EMBL/GenBank/DDBJ whole genome shotgun (WGS) entry which is preliminary data.</text>
</comment>
<name>A0ABW9GB58_9GAMM</name>
<dbReference type="InterPro" id="IPR000150">
    <property type="entry name" value="Cof"/>
</dbReference>
<dbReference type="InterPro" id="IPR036412">
    <property type="entry name" value="HAD-like_sf"/>
</dbReference>
<dbReference type="SFLD" id="SFLDG01144">
    <property type="entry name" value="C2.B.4:_PGP_Like"/>
    <property type="match status" value="1"/>
</dbReference>
<sequence length="274" mass="30795">MYRLIASDLDGTLLNRNHQVSPTTIELFERLHNQQINFLIATGRHYQDASQIAKQFSFPMYLITSNGARVHSPNGEKIVQHDVPETAVDDILRLTQGCTFYRNLYHDDHWFVEADNDHVLSYTHVSGFSYTHTDFSEVTREGISKMLFIGDSDELNVLARVLLERYGQSLSITFSLPTCLEIMGPNVHKGSALQAVLERLVLTRDQVIAFGDGLNDKEMLELAGTGVVMANADQRLKSLLPDHPQTLNHDRDGVAAYLAKIDFSAKPHDVLTNT</sequence>
<gene>
    <name evidence="6" type="ORF">ABUE30_17960</name>
</gene>
<evidence type="ECO:0000256" key="5">
    <source>
        <dbReference type="ARBA" id="ARBA00034778"/>
    </source>
</evidence>
<evidence type="ECO:0000256" key="1">
    <source>
        <dbReference type="ARBA" id="ARBA00001946"/>
    </source>
</evidence>
<dbReference type="GO" id="GO:0016787">
    <property type="term" value="F:hydrolase activity"/>
    <property type="evidence" value="ECO:0007669"/>
    <property type="project" value="UniProtKB-KW"/>
</dbReference>
<dbReference type="PANTHER" id="PTHR47267">
    <property type="match status" value="1"/>
</dbReference>
<keyword evidence="4" id="KW-0460">Magnesium</keyword>
<keyword evidence="7" id="KW-1185">Reference proteome</keyword>
<dbReference type="InterPro" id="IPR006379">
    <property type="entry name" value="HAD-SF_hydro_IIB"/>
</dbReference>
<dbReference type="RefSeq" id="WP_408625220.1">
    <property type="nucleotide sequence ID" value="NZ_JBEQCT010000013.1"/>
</dbReference>
<protein>
    <submittedName>
        <fullName evidence="6">Cof-type HAD-IIB family hydrolase</fullName>
        <ecNumber evidence="6">3.1.3.-</ecNumber>
    </submittedName>
</protein>
<dbReference type="NCBIfam" id="TIGR01484">
    <property type="entry name" value="HAD-SF-IIB"/>
    <property type="match status" value="1"/>
</dbReference>
<dbReference type="NCBIfam" id="TIGR00099">
    <property type="entry name" value="Cof-subfamily"/>
    <property type="match status" value="1"/>
</dbReference>
<dbReference type="Gene3D" id="3.40.50.1000">
    <property type="entry name" value="HAD superfamily/HAD-like"/>
    <property type="match status" value="1"/>
</dbReference>
<organism evidence="6 7">
    <name type="scientific">Celerinatantimonas yamalensis</name>
    <dbReference type="NCBI Taxonomy" id="559956"/>
    <lineage>
        <taxon>Bacteria</taxon>
        <taxon>Pseudomonadati</taxon>
        <taxon>Pseudomonadota</taxon>
        <taxon>Gammaproteobacteria</taxon>
        <taxon>Celerinatantimonadaceae</taxon>
        <taxon>Celerinatantimonas</taxon>
    </lineage>
</organism>
<evidence type="ECO:0000313" key="6">
    <source>
        <dbReference type="EMBL" id="MFM2486920.1"/>
    </source>
</evidence>
<evidence type="ECO:0000256" key="4">
    <source>
        <dbReference type="ARBA" id="ARBA00022842"/>
    </source>
</evidence>
<dbReference type="EMBL" id="JBEQCT010000013">
    <property type="protein sequence ID" value="MFM2486920.1"/>
    <property type="molecule type" value="Genomic_DNA"/>
</dbReference>
<dbReference type="SFLD" id="SFLDG01140">
    <property type="entry name" value="C2.B:_Phosphomannomutase_and_P"/>
    <property type="match status" value="1"/>
</dbReference>
<accession>A0ABW9GB58</accession>
<dbReference type="PROSITE" id="PS01229">
    <property type="entry name" value="COF_2"/>
    <property type="match status" value="1"/>
</dbReference>
<comment type="similarity">
    <text evidence="5">Belongs to the HAD-like hydrolase superfamily. Cof family.</text>
</comment>
<reference evidence="6 7" key="1">
    <citation type="journal article" date="2013" name="Int. J. Syst. Evol. Microbiol.">
        <title>Celerinatantimonas yamalensis sp. nov., a cold-adapted diazotrophic bacterium from a cold permafrost brine.</title>
        <authorList>
            <person name="Shcherbakova V."/>
            <person name="Chuvilskaya N."/>
            <person name="Rivkina E."/>
            <person name="Demidov N."/>
            <person name="Uchaeva V."/>
            <person name="Suetin S."/>
            <person name="Suzina N."/>
            <person name="Gilichinsky D."/>
        </authorList>
    </citation>
    <scope>NUCLEOTIDE SEQUENCE [LARGE SCALE GENOMIC DNA]</scope>
    <source>
        <strain evidence="6 7">C7</strain>
    </source>
</reference>
<evidence type="ECO:0000256" key="3">
    <source>
        <dbReference type="ARBA" id="ARBA00022801"/>
    </source>
</evidence>
<dbReference type="SUPFAM" id="SSF56784">
    <property type="entry name" value="HAD-like"/>
    <property type="match status" value="1"/>
</dbReference>